<organism evidence="2">
    <name type="scientific">Haptolina brevifila</name>
    <dbReference type="NCBI Taxonomy" id="156173"/>
    <lineage>
        <taxon>Eukaryota</taxon>
        <taxon>Haptista</taxon>
        <taxon>Haptophyta</taxon>
        <taxon>Prymnesiophyceae</taxon>
        <taxon>Prymnesiales</taxon>
        <taxon>Prymnesiaceae</taxon>
        <taxon>Haptolina</taxon>
    </lineage>
</organism>
<dbReference type="EMBL" id="HBGU01043636">
    <property type="protein sequence ID" value="CAD9475735.1"/>
    <property type="molecule type" value="Transcribed_RNA"/>
</dbReference>
<dbReference type="AlphaFoldDB" id="A0A7S2GZ16"/>
<proteinExistence type="predicted"/>
<name>A0A7S2GZ16_9EUKA</name>
<reference evidence="2" key="1">
    <citation type="submission" date="2021-01" db="EMBL/GenBank/DDBJ databases">
        <authorList>
            <person name="Corre E."/>
            <person name="Pelletier E."/>
            <person name="Niang G."/>
            <person name="Scheremetjew M."/>
            <person name="Finn R."/>
            <person name="Kale V."/>
            <person name="Holt S."/>
            <person name="Cochrane G."/>
            <person name="Meng A."/>
            <person name="Brown T."/>
            <person name="Cohen L."/>
        </authorList>
    </citation>
    <scope>NUCLEOTIDE SEQUENCE</scope>
    <source>
        <strain evidence="2">UTEX LB 985</strain>
    </source>
</reference>
<evidence type="ECO:0000313" key="2">
    <source>
        <dbReference type="EMBL" id="CAD9475735.1"/>
    </source>
</evidence>
<gene>
    <name evidence="2" type="ORF">CBRE1094_LOCUS23798</name>
</gene>
<protein>
    <submittedName>
        <fullName evidence="2">Uncharacterized protein</fullName>
    </submittedName>
</protein>
<accession>A0A7S2GZ16</accession>
<sequence>MKILAEAMAMHCRTRSVDEIVGFMCDEMASRGKRSARSTDEGTSRSLLASRADPSAEFHAPVHVDQVDHSHMHPTTSCDLITMDCTDECMEHAHACDEQQLSDSGLVDAFFTHSHSAHDSDLNLLLREL</sequence>
<feature type="region of interest" description="Disordered" evidence="1">
    <location>
        <begin position="32"/>
        <end position="53"/>
    </location>
</feature>
<evidence type="ECO:0000256" key="1">
    <source>
        <dbReference type="SAM" id="MobiDB-lite"/>
    </source>
</evidence>